<dbReference type="Pfam" id="PF11716">
    <property type="entry name" value="MDMPI_N"/>
    <property type="match status" value="1"/>
</dbReference>
<comment type="caution">
    <text evidence="3">The sequence shown here is derived from an EMBL/GenBank/DDBJ whole genome shotgun (WGS) entry which is preliminary data.</text>
</comment>
<proteinExistence type="predicted"/>
<dbReference type="Pfam" id="PF07398">
    <property type="entry name" value="MDMPI_C"/>
    <property type="match status" value="1"/>
</dbReference>
<organism evidence="3 4">
    <name type="scientific">Actinomadura miaoliensis</name>
    <dbReference type="NCBI Taxonomy" id="430685"/>
    <lineage>
        <taxon>Bacteria</taxon>
        <taxon>Bacillati</taxon>
        <taxon>Actinomycetota</taxon>
        <taxon>Actinomycetes</taxon>
        <taxon>Streptosporangiales</taxon>
        <taxon>Thermomonosporaceae</taxon>
        <taxon>Actinomadura</taxon>
    </lineage>
</organism>
<dbReference type="EMBL" id="BAAAZG010000048">
    <property type="protein sequence ID" value="GAA4093146.1"/>
    <property type="molecule type" value="Genomic_DNA"/>
</dbReference>
<dbReference type="Gene3D" id="1.20.120.450">
    <property type="entry name" value="dinb family like domain"/>
    <property type="match status" value="1"/>
</dbReference>
<gene>
    <name evidence="3" type="ORF">GCM10022214_63810</name>
</gene>
<accession>A0ABP7WNP2</accession>
<dbReference type="Proteomes" id="UP001500683">
    <property type="component" value="Unassembled WGS sequence"/>
</dbReference>
<dbReference type="PANTHER" id="PTHR40758:SF1">
    <property type="entry name" value="CONSERVED PROTEIN"/>
    <property type="match status" value="1"/>
</dbReference>
<dbReference type="InterPro" id="IPR024344">
    <property type="entry name" value="MDMPI_metal-binding"/>
</dbReference>
<evidence type="ECO:0000313" key="3">
    <source>
        <dbReference type="EMBL" id="GAA4093146.1"/>
    </source>
</evidence>
<evidence type="ECO:0000313" key="4">
    <source>
        <dbReference type="Proteomes" id="UP001500683"/>
    </source>
</evidence>
<dbReference type="SUPFAM" id="SSF109854">
    <property type="entry name" value="DinB/YfiT-like putative metalloenzymes"/>
    <property type="match status" value="1"/>
</dbReference>
<name>A0ABP7WNP2_9ACTN</name>
<reference evidence="4" key="1">
    <citation type="journal article" date="2019" name="Int. J. Syst. Evol. Microbiol.">
        <title>The Global Catalogue of Microorganisms (GCM) 10K type strain sequencing project: providing services to taxonomists for standard genome sequencing and annotation.</title>
        <authorList>
            <consortium name="The Broad Institute Genomics Platform"/>
            <consortium name="The Broad Institute Genome Sequencing Center for Infectious Disease"/>
            <person name="Wu L."/>
            <person name="Ma J."/>
        </authorList>
    </citation>
    <scope>NUCLEOTIDE SEQUENCE [LARGE SCALE GENOMIC DNA]</scope>
    <source>
        <strain evidence="4">JCM 16702</strain>
    </source>
</reference>
<protein>
    <submittedName>
        <fullName evidence="3">Maleylpyruvate isomerase family mycothiol-dependent enzyme</fullName>
    </submittedName>
</protein>
<dbReference type="PANTHER" id="PTHR40758">
    <property type="entry name" value="CONSERVED PROTEIN"/>
    <property type="match status" value="1"/>
</dbReference>
<keyword evidence="4" id="KW-1185">Reference proteome</keyword>
<dbReference type="RefSeq" id="WP_344955039.1">
    <property type="nucleotide sequence ID" value="NZ_BAAAZG010000048.1"/>
</dbReference>
<dbReference type="InterPro" id="IPR017517">
    <property type="entry name" value="Maleyloyr_isom"/>
</dbReference>
<dbReference type="NCBIfam" id="TIGR03083">
    <property type="entry name" value="maleylpyruvate isomerase family mycothiol-dependent enzyme"/>
    <property type="match status" value="1"/>
</dbReference>
<dbReference type="GO" id="GO:0016853">
    <property type="term" value="F:isomerase activity"/>
    <property type="evidence" value="ECO:0007669"/>
    <property type="project" value="UniProtKB-KW"/>
</dbReference>
<evidence type="ECO:0000259" key="2">
    <source>
        <dbReference type="Pfam" id="PF11716"/>
    </source>
</evidence>
<dbReference type="InterPro" id="IPR010872">
    <property type="entry name" value="MDMPI_C-term_domain"/>
</dbReference>
<keyword evidence="3" id="KW-0413">Isomerase</keyword>
<dbReference type="InterPro" id="IPR034660">
    <property type="entry name" value="DinB/YfiT-like"/>
</dbReference>
<feature type="domain" description="Mycothiol-dependent maleylpyruvate isomerase metal-binding" evidence="2">
    <location>
        <begin position="14"/>
        <end position="133"/>
    </location>
</feature>
<feature type="domain" description="MDMPI C-terminal" evidence="1">
    <location>
        <begin position="147"/>
        <end position="249"/>
    </location>
</feature>
<evidence type="ECO:0000259" key="1">
    <source>
        <dbReference type="Pfam" id="PF07398"/>
    </source>
</evidence>
<sequence length="258" mass="28114">MTEPSLELLCEGLREHTAGLARMTDGAAPERHVPTCPEWCLRDLVAHVGNGHRWAATLVAERSADLLPMVPEKAPDDPAQWPGWLRDGAERLLDAVDTVGPDTTVWTFLGPRPARFWVRRMLYDTAVHHADAAISVDRLDGYALASDLAADAIDEAMDMLSGPRAATLNPSLAKLRGDGERIALRPSEPHVTGWLITRRPDGVACQRTADADADVTLRGSVTDLLLVLSRRVPPEEPHVAVSGDRPLLDHWLSLTAFG</sequence>